<evidence type="ECO:0000256" key="9">
    <source>
        <dbReference type="ARBA" id="ARBA00023002"/>
    </source>
</evidence>
<dbReference type="CDD" id="cd00693">
    <property type="entry name" value="secretory_peroxidase"/>
    <property type="match status" value="1"/>
</dbReference>
<dbReference type="InterPro" id="IPR000823">
    <property type="entry name" value="Peroxidase_pln"/>
</dbReference>
<evidence type="ECO:0000256" key="18">
    <source>
        <dbReference type="SAM" id="MobiDB-lite"/>
    </source>
</evidence>
<comment type="caution">
    <text evidence="20">The sequence shown here is derived from an EMBL/GenBank/DDBJ whole genome shotgun (WGS) entry which is preliminary data.</text>
</comment>
<dbReference type="FunFam" id="1.10.520.10:FF:000009">
    <property type="entry name" value="Peroxidase"/>
    <property type="match status" value="1"/>
</dbReference>
<evidence type="ECO:0000256" key="14">
    <source>
        <dbReference type="PIRSR" id="PIRSR600823-2"/>
    </source>
</evidence>
<feature type="region of interest" description="Disordered" evidence="18">
    <location>
        <begin position="332"/>
        <end position="368"/>
    </location>
</feature>
<evidence type="ECO:0000256" key="16">
    <source>
        <dbReference type="PIRSR" id="PIRSR600823-4"/>
    </source>
</evidence>
<keyword evidence="11 17" id="KW-1015">Disulfide bond</keyword>
<evidence type="ECO:0000256" key="1">
    <source>
        <dbReference type="ARBA" id="ARBA00000189"/>
    </source>
</evidence>
<evidence type="ECO:0000313" key="20">
    <source>
        <dbReference type="EMBL" id="RZC29771.1"/>
    </source>
</evidence>
<dbReference type="EMBL" id="QZWG01000001">
    <property type="protein sequence ID" value="RZC29771.1"/>
    <property type="molecule type" value="Genomic_DNA"/>
</dbReference>
<evidence type="ECO:0000256" key="11">
    <source>
        <dbReference type="ARBA" id="ARBA00023157"/>
    </source>
</evidence>
<feature type="binding site" evidence="15">
    <location>
        <position position="597"/>
    </location>
    <ligand>
        <name>Ca(2+)</name>
        <dbReference type="ChEBI" id="CHEBI:29108"/>
        <label>1</label>
    </ligand>
</feature>
<keyword evidence="8 15" id="KW-0106">Calcium</keyword>
<feature type="binding site" evidence="15">
    <location>
        <position position="755"/>
    </location>
    <ligand>
        <name>Ca(2+)</name>
        <dbReference type="ChEBI" id="CHEBI:29108"/>
        <label>2</label>
    </ligand>
</feature>
<dbReference type="Gene3D" id="1.10.420.10">
    <property type="entry name" value="Peroxidase, domain 2"/>
    <property type="match status" value="1"/>
</dbReference>
<feature type="domain" description="Plant heme peroxidase family profile" evidence="19">
    <location>
        <begin position="534"/>
        <end position="827"/>
    </location>
</feature>
<feature type="binding site" evidence="15">
    <location>
        <position position="579"/>
    </location>
    <ligand>
        <name>Ca(2+)</name>
        <dbReference type="ChEBI" id="CHEBI:29108"/>
        <label>1</label>
    </ligand>
</feature>
<evidence type="ECO:0000256" key="13">
    <source>
        <dbReference type="PIRSR" id="PIRSR600823-1"/>
    </source>
</evidence>
<comment type="cofactor">
    <cofactor evidence="15">
        <name>heme b</name>
        <dbReference type="ChEBI" id="CHEBI:60344"/>
    </cofactor>
    <text evidence="15">Binds 1 heme b (iron(II)-protoporphyrin IX) group per subunit.</text>
</comment>
<feature type="site" description="Transition state stabilizer" evidence="16">
    <location>
        <position position="571"/>
    </location>
</feature>
<feature type="region of interest" description="Disordered" evidence="18">
    <location>
        <begin position="1"/>
        <end position="42"/>
    </location>
</feature>
<feature type="disulfide bond" evidence="17">
    <location>
        <begin position="577"/>
        <end position="582"/>
    </location>
</feature>
<feature type="binding site" evidence="15">
    <location>
        <position position="748"/>
    </location>
    <ligand>
        <name>Ca(2+)</name>
        <dbReference type="ChEBI" id="CHEBI:29108"/>
        <label>2</label>
    </ligand>
</feature>
<dbReference type="GO" id="GO:0140825">
    <property type="term" value="F:lactoperoxidase activity"/>
    <property type="evidence" value="ECO:0007669"/>
    <property type="project" value="UniProtKB-EC"/>
</dbReference>
<dbReference type="InterPro" id="IPR019793">
    <property type="entry name" value="Peroxidases_heam-ligand_BS"/>
</dbReference>
<comment type="cofactor">
    <cofactor evidence="15">
        <name>Ca(2+)</name>
        <dbReference type="ChEBI" id="CHEBI:29108"/>
    </cofactor>
    <text evidence="15">Binds 2 calcium ions per subunit.</text>
</comment>
<dbReference type="PROSITE" id="PS00436">
    <property type="entry name" value="PEROXIDASE_2"/>
    <property type="match status" value="1"/>
</dbReference>
<evidence type="ECO:0000256" key="2">
    <source>
        <dbReference type="ARBA" id="ARBA00002322"/>
    </source>
</evidence>
<evidence type="ECO:0000259" key="19">
    <source>
        <dbReference type="PROSITE" id="PS50873"/>
    </source>
</evidence>
<protein>
    <recommendedName>
        <fullName evidence="4">peroxidase</fullName>
        <ecNumber evidence="4">1.11.1.7</ecNumber>
    </recommendedName>
</protein>
<evidence type="ECO:0000256" key="6">
    <source>
        <dbReference type="ARBA" id="ARBA00022617"/>
    </source>
</evidence>
<feature type="compositionally biased region" description="Pro residues" evidence="18">
    <location>
        <begin position="1"/>
        <end position="14"/>
    </location>
</feature>
<proteinExistence type="inferred from homology"/>
<dbReference type="Pfam" id="PF00141">
    <property type="entry name" value="peroxidase"/>
    <property type="match status" value="1"/>
</dbReference>
<feature type="disulfide bond" evidence="17">
    <location>
        <begin position="710"/>
        <end position="735"/>
    </location>
</feature>
<name>A0A445M2R1_GLYSO</name>
<dbReference type="GO" id="GO:0020037">
    <property type="term" value="F:heme binding"/>
    <property type="evidence" value="ECO:0007669"/>
    <property type="project" value="InterPro"/>
</dbReference>
<accession>A0A445M2R1</accession>
<feature type="disulfide bond" evidence="17">
    <location>
        <begin position="631"/>
        <end position="823"/>
    </location>
</feature>
<dbReference type="PROSITE" id="PS00435">
    <property type="entry name" value="PEROXIDASE_1"/>
    <property type="match status" value="1"/>
</dbReference>
<evidence type="ECO:0000256" key="7">
    <source>
        <dbReference type="ARBA" id="ARBA00022723"/>
    </source>
</evidence>
<gene>
    <name evidence="20" type="ORF">D0Y65_001391</name>
</gene>
<evidence type="ECO:0000256" key="17">
    <source>
        <dbReference type="PIRSR" id="PIRSR600823-5"/>
    </source>
</evidence>
<keyword evidence="5 20" id="KW-0575">Peroxidase</keyword>
<feature type="active site" description="Proton acceptor" evidence="13">
    <location>
        <position position="575"/>
    </location>
</feature>
<dbReference type="PRINTS" id="PR00461">
    <property type="entry name" value="PLPEROXIDASE"/>
</dbReference>
<evidence type="ECO:0000256" key="4">
    <source>
        <dbReference type="ARBA" id="ARBA00012313"/>
    </source>
</evidence>
<feature type="binding site" evidence="15">
    <location>
        <position position="576"/>
    </location>
    <ligand>
        <name>Ca(2+)</name>
        <dbReference type="ChEBI" id="CHEBI:29108"/>
        <label>1</label>
    </ligand>
</feature>
<feature type="binding site" evidence="15">
    <location>
        <position position="585"/>
    </location>
    <ligand>
        <name>Ca(2+)</name>
        <dbReference type="ChEBI" id="CHEBI:29108"/>
        <label>1</label>
    </ligand>
</feature>
<dbReference type="PANTHER" id="PTHR31388">
    <property type="entry name" value="PEROXIDASE 72-RELATED"/>
    <property type="match status" value="1"/>
</dbReference>
<dbReference type="FunFam" id="1.10.420.10:FF:000001">
    <property type="entry name" value="Peroxidase"/>
    <property type="match status" value="1"/>
</dbReference>
<keyword evidence="7 15" id="KW-0479">Metal-binding</keyword>
<keyword evidence="12" id="KW-0325">Glycoprotein</keyword>
<keyword evidence="9 20" id="KW-0560">Oxidoreductase</keyword>
<evidence type="ECO:0000256" key="10">
    <source>
        <dbReference type="ARBA" id="ARBA00023004"/>
    </source>
</evidence>
<comment type="similarity">
    <text evidence="3">Belongs to the peroxidase family. Ascorbate peroxidase subfamily.</text>
</comment>
<feature type="binding site" evidence="15">
    <location>
        <position position="581"/>
    </location>
    <ligand>
        <name>Ca(2+)</name>
        <dbReference type="ChEBI" id="CHEBI:29108"/>
        <label>1</label>
    </ligand>
</feature>
<dbReference type="EC" id="1.11.1.7" evidence="4"/>
<feature type="binding site" evidence="14">
    <location>
        <position position="673"/>
    </location>
    <ligand>
        <name>substrate</name>
    </ligand>
</feature>
<evidence type="ECO:0000256" key="12">
    <source>
        <dbReference type="ARBA" id="ARBA00023180"/>
    </source>
</evidence>
<keyword evidence="10 15" id="KW-0408">Iron</keyword>
<keyword evidence="6" id="KW-0349">Heme</keyword>
<dbReference type="GO" id="GO:0006979">
    <property type="term" value="P:response to oxidative stress"/>
    <property type="evidence" value="ECO:0007669"/>
    <property type="project" value="InterPro"/>
</dbReference>
<dbReference type="Gene3D" id="1.10.520.10">
    <property type="match status" value="1"/>
</dbReference>
<dbReference type="SUPFAM" id="SSF48113">
    <property type="entry name" value="Heme-dependent peroxidases"/>
    <property type="match status" value="1"/>
</dbReference>
<evidence type="ECO:0000256" key="5">
    <source>
        <dbReference type="ARBA" id="ARBA00022559"/>
    </source>
</evidence>
<dbReference type="InterPro" id="IPR002016">
    <property type="entry name" value="Haem_peroxidase"/>
</dbReference>
<dbReference type="InterPro" id="IPR010255">
    <property type="entry name" value="Haem_peroxidase_sf"/>
</dbReference>
<dbReference type="Pfam" id="PF26133">
    <property type="entry name" value="DUF8039"/>
    <property type="match status" value="1"/>
</dbReference>
<evidence type="ECO:0000256" key="15">
    <source>
        <dbReference type="PIRSR" id="PIRSR600823-3"/>
    </source>
</evidence>
<keyword evidence="21" id="KW-1185">Reference proteome</keyword>
<dbReference type="PRINTS" id="PR00458">
    <property type="entry name" value="PEROXIDASE"/>
</dbReference>
<dbReference type="PROSITE" id="PS50873">
    <property type="entry name" value="PEROXIDASE_4"/>
    <property type="match status" value="1"/>
</dbReference>
<dbReference type="InterPro" id="IPR033905">
    <property type="entry name" value="Secretory_peroxidase"/>
</dbReference>
<reference evidence="20 21" key="1">
    <citation type="submission" date="2018-09" db="EMBL/GenBank/DDBJ databases">
        <title>A high-quality reference genome of wild soybean provides a powerful tool to mine soybean genomes.</title>
        <authorList>
            <person name="Xie M."/>
            <person name="Chung C.Y.L."/>
            <person name="Li M.-W."/>
            <person name="Wong F.-L."/>
            <person name="Chan T.-F."/>
            <person name="Lam H.-M."/>
        </authorList>
    </citation>
    <scope>NUCLEOTIDE SEQUENCE [LARGE SCALE GENOMIC DNA]</scope>
    <source>
        <strain evidence="21">cv. W05</strain>
        <tissue evidence="20">Hypocotyl of etiolated seedlings</tissue>
    </source>
</reference>
<dbReference type="PANTHER" id="PTHR31388:SF126">
    <property type="entry name" value="PEROXIDASE"/>
    <property type="match status" value="1"/>
</dbReference>
<dbReference type="Proteomes" id="UP000289340">
    <property type="component" value="Chromosome 1"/>
</dbReference>
<dbReference type="InterPro" id="IPR019794">
    <property type="entry name" value="Peroxidases_AS"/>
</dbReference>
<dbReference type="GO" id="GO:0046872">
    <property type="term" value="F:metal ion binding"/>
    <property type="evidence" value="ECO:0007669"/>
    <property type="project" value="UniProtKB-KW"/>
</dbReference>
<feature type="binding site" description="axial binding residue" evidence="15">
    <location>
        <position position="703"/>
    </location>
    <ligand>
        <name>heme b</name>
        <dbReference type="ChEBI" id="CHEBI:60344"/>
    </ligand>
    <ligandPart>
        <name>Fe</name>
        <dbReference type="ChEBI" id="CHEBI:18248"/>
    </ligandPart>
</feature>
<dbReference type="AlphaFoldDB" id="A0A445M2R1"/>
<dbReference type="InterPro" id="IPR058352">
    <property type="entry name" value="DUF8039"/>
</dbReference>
<evidence type="ECO:0000313" key="21">
    <source>
        <dbReference type="Proteomes" id="UP000289340"/>
    </source>
</evidence>
<comment type="function">
    <text evidence="2">Removal of H(2)O(2), oxidation of toxic reductants, biosynthesis and degradation of lignin, suberization, auxin catabolism, response to environmental stresses such as wounding, pathogen attack and oxidative stress. These functions might be dependent on each isozyme/isoform in each plant tissue.</text>
</comment>
<comment type="catalytic activity">
    <reaction evidence="1">
        <text>2 a phenolic donor + H2O2 = 2 a phenolic radical donor + 2 H2O</text>
        <dbReference type="Rhea" id="RHEA:56136"/>
        <dbReference type="ChEBI" id="CHEBI:15377"/>
        <dbReference type="ChEBI" id="CHEBI:16240"/>
        <dbReference type="ChEBI" id="CHEBI:139520"/>
        <dbReference type="ChEBI" id="CHEBI:139521"/>
        <dbReference type="EC" id="1.11.1.7"/>
    </reaction>
</comment>
<sequence length="827" mass="91256">MATQPNSPPPPPPSTGVASHSSSPPLKRTRKASRLRSLATRPVEAERPLVHVDPVTGKADSPHSKKFRTYLGIVARDKVDVTYENWKHVLITQKDLIWEDIQAEIDIPEASDLRTKKKILQTVGERWRQFKSDLTSKWALAADKDSVDDTNVRKKAQAVQKQNTAPHVMSRGGYEYLEKKLMDEKRNKKLEEATQSGSTDTVIDPPSPIKRHMKWKLACTKKTGDMTSEAAKEIADKIDALEEQGSQGSFVTHGRHDILTATIGRPKHPGRVRVVEAGITIKQYFGSTSRTSSVAPEYLQQLTQQIKDQLEDSITEKVTRRLMLSLSQMQSQGLALPPEPDVGPSAARVSTKESCVDPSGNDPDTSDSYKCGLYIEEYPSRLVAVGRVYEGSTTIHNISLLHDQVKVGVEEIRDADAPIPVPTKEVKVMGQALNTFLAWLTHLVNRLSEQGAVGPAKPADRPNDEVDDPLYLMTLTIPQLFLKPLQYFTDPRPLEPERLKALRNQWAKMESRGYLFFLLQGLVFAALATSAFSQLSPNYYDYSCPNALSTIKSVVEAAVQKEHRMGASLLRLHFHDCFVNGCDGSVLLDSTSSIDSEKNAAANFQSARGFEVVDDIKKAVDQACGKPVVSCADILAVAARDSVVALGGPSWKVSLGRRDSTTASREAADASIPAPFFSLSDLITNFKNHGLDEKDLVVLSGGHSIGYARCVTFRDHIYNDSNIDANFAKQLKYICPTNGGDSNLSPLDSTAANFDVTYYSNLVQKKGLLHSDQELFNGGSTDELVKEYSDDTEDFYEDFANSMIKMGNIQPLTGNQGEIRVNCRNVN</sequence>
<organism evidence="20 21">
    <name type="scientific">Glycine soja</name>
    <name type="common">Wild soybean</name>
    <dbReference type="NCBI Taxonomy" id="3848"/>
    <lineage>
        <taxon>Eukaryota</taxon>
        <taxon>Viridiplantae</taxon>
        <taxon>Streptophyta</taxon>
        <taxon>Embryophyta</taxon>
        <taxon>Tracheophyta</taxon>
        <taxon>Spermatophyta</taxon>
        <taxon>Magnoliopsida</taxon>
        <taxon>eudicotyledons</taxon>
        <taxon>Gunneridae</taxon>
        <taxon>Pentapetalae</taxon>
        <taxon>rosids</taxon>
        <taxon>fabids</taxon>
        <taxon>Fabales</taxon>
        <taxon>Fabaceae</taxon>
        <taxon>Papilionoideae</taxon>
        <taxon>50 kb inversion clade</taxon>
        <taxon>NPAAA clade</taxon>
        <taxon>indigoferoid/millettioid clade</taxon>
        <taxon>Phaseoleae</taxon>
        <taxon>Glycine</taxon>
        <taxon>Glycine subgen. Soja</taxon>
    </lineage>
</organism>
<feature type="binding site" evidence="15">
    <location>
        <position position="583"/>
    </location>
    <ligand>
        <name>Ca(2+)</name>
        <dbReference type="ChEBI" id="CHEBI:29108"/>
        <label>1</label>
    </ligand>
</feature>
<evidence type="ECO:0000256" key="3">
    <source>
        <dbReference type="ARBA" id="ARBA00006873"/>
    </source>
</evidence>
<dbReference type="GO" id="GO:0042744">
    <property type="term" value="P:hydrogen peroxide catabolic process"/>
    <property type="evidence" value="ECO:0007669"/>
    <property type="project" value="InterPro"/>
</dbReference>
<evidence type="ECO:0000256" key="8">
    <source>
        <dbReference type="ARBA" id="ARBA00022837"/>
    </source>
</evidence>
<feature type="disulfide bond" evidence="17">
    <location>
        <begin position="544"/>
        <end position="624"/>
    </location>
</feature>